<dbReference type="PANTHER" id="PTHR37940">
    <property type="entry name" value="LYSINE--TRNA LIGASE"/>
    <property type="match status" value="1"/>
</dbReference>
<evidence type="ECO:0000256" key="11">
    <source>
        <dbReference type="SAM" id="MobiDB-lite"/>
    </source>
</evidence>
<evidence type="ECO:0000256" key="8">
    <source>
        <dbReference type="ARBA" id="ARBA00023146"/>
    </source>
</evidence>
<dbReference type="GO" id="GO:0000049">
    <property type="term" value="F:tRNA binding"/>
    <property type="evidence" value="ECO:0007669"/>
    <property type="project" value="InterPro"/>
</dbReference>
<dbReference type="EMBL" id="FR845719">
    <property type="protein sequence ID" value="CCA56461.1"/>
    <property type="molecule type" value="Genomic_DNA"/>
</dbReference>
<feature type="region of interest" description="Disordered" evidence="11">
    <location>
        <begin position="227"/>
        <end position="259"/>
    </location>
</feature>
<evidence type="ECO:0000256" key="7">
    <source>
        <dbReference type="ARBA" id="ARBA00022917"/>
    </source>
</evidence>
<dbReference type="eggNOG" id="COG1384">
    <property type="taxonomic scope" value="Bacteria"/>
</dbReference>
<dbReference type="InterPro" id="IPR042078">
    <property type="entry name" value="Lys-tRNA-ligase_SC_fold"/>
</dbReference>
<dbReference type="SUPFAM" id="SSF52374">
    <property type="entry name" value="Nucleotidylyl transferase"/>
    <property type="match status" value="1"/>
</dbReference>
<dbReference type="GO" id="GO:0005524">
    <property type="term" value="F:ATP binding"/>
    <property type="evidence" value="ECO:0007669"/>
    <property type="project" value="UniProtKB-UniRule"/>
</dbReference>
<evidence type="ECO:0000313" key="13">
    <source>
        <dbReference type="Proteomes" id="UP000006854"/>
    </source>
</evidence>
<evidence type="ECO:0000256" key="5">
    <source>
        <dbReference type="ARBA" id="ARBA00022741"/>
    </source>
</evidence>
<dbReference type="SUPFAM" id="SSF48163">
    <property type="entry name" value="An anticodon-binding domain of class I aminoacyl-tRNA synthetases"/>
    <property type="match status" value="1"/>
</dbReference>
<evidence type="ECO:0000256" key="1">
    <source>
        <dbReference type="ARBA" id="ARBA00004496"/>
    </source>
</evidence>
<dbReference type="AlphaFoldDB" id="F2R901"/>
<dbReference type="NCBIfam" id="TIGR00467">
    <property type="entry name" value="lysS_arch"/>
    <property type="match status" value="1"/>
</dbReference>
<evidence type="ECO:0000256" key="2">
    <source>
        <dbReference type="ARBA" id="ARBA00005594"/>
    </source>
</evidence>
<dbReference type="InterPro" id="IPR014729">
    <property type="entry name" value="Rossmann-like_a/b/a_fold"/>
</dbReference>
<feature type="compositionally biased region" description="Acidic residues" evidence="11">
    <location>
        <begin position="239"/>
        <end position="256"/>
    </location>
</feature>
<feature type="short sequence motif" description="'HIGH' region" evidence="10">
    <location>
        <begin position="92"/>
        <end position="100"/>
    </location>
</feature>
<dbReference type="PANTHER" id="PTHR37940:SF1">
    <property type="entry name" value="LYSINE--TRNA LIGASE"/>
    <property type="match status" value="1"/>
</dbReference>
<evidence type="ECO:0000256" key="4">
    <source>
        <dbReference type="ARBA" id="ARBA00022598"/>
    </source>
</evidence>
<dbReference type="Pfam" id="PF01921">
    <property type="entry name" value="tRNA-synt_1f"/>
    <property type="match status" value="1"/>
</dbReference>
<dbReference type="KEGG" id="sve:SVEN_3175"/>
<keyword evidence="7 10" id="KW-0648">Protein biosynthesis</keyword>
<dbReference type="Gene3D" id="1.10.10.350">
    <property type="match status" value="1"/>
</dbReference>
<keyword evidence="13" id="KW-1185">Reference proteome</keyword>
<evidence type="ECO:0000256" key="10">
    <source>
        <dbReference type="HAMAP-Rule" id="MF_00177"/>
    </source>
</evidence>
<keyword evidence="8 10" id="KW-0030">Aminoacyl-tRNA synthetase</keyword>
<gene>
    <name evidence="10" type="primary">lysS</name>
    <name evidence="12" type="ordered locus">SVEN_3175</name>
</gene>
<dbReference type="HOGENOM" id="CLU_025562_1_0_11"/>
<comment type="similarity">
    <text evidence="2 10">Belongs to the class-I aminoacyl-tRNA synthetase family.</text>
</comment>
<name>F2R901_STRVP</name>
<protein>
    <recommendedName>
        <fullName evidence="10">Lysine--tRNA ligase</fullName>
        <ecNumber evidence="10">6.1.1.6</ecNumber>
    </recommendedName>
    <alternativeName>
        <fullName evidence="10">Lysyl-tRNA synthetase</fullName>
        <shortName evidence="10">LysRS</shortName>
    </alternativeName>
</protein>
<dbReference type="GO" id="GO:0004824">
    <property type="term" value="F:lysine-tRNA ligase activity"/>
    <property type="evidence" value="ECO:0007669"/>
    <property type="project" value="UniProtKB-UniRule"/>
</dbReference>
<dbReference type="STRING" id="953739.SVEN_3175"/>
<evidence type="ECO:0000256" key="3">
    <source>
        <dbReference type="ARBA" id="ARBA00022490"/>
    </source>
</evidence>
<sequence length="627" mass="69159">MSSSGLIRLSSVPWERNVISPPVDNPGESSFVWENGSRRALRQNPTRKKDVPTVAQSSTETDWVSRFADEVIAESERRAPGKPVVVASGLSPSGPIHLGNLREVMTPHLVADEIRRRGHEVRHLISWDDYDRYRKVPNGIEGIDESWAEHIGKPLTSVPAPAGSPHPNWAEHFKAAMVESLAELGVEYDPISQTEQYTAGTYREQILHAMKHRGAIDAILDQYRTKKAPKKQSQKPLDEAELEAEEGSGAASEDDGSGGSSGYFPYKPYCGQCEKDLTTVTSYDDETTELAYTCTNCGFAETVKLSEFNRGKLVWKVDWPMRWAYEGVIFEPSGVDHSSPGSSFVVGGQIVREIFDGVQPIGPMYAFVGISGMAKMSSSRGGVPTAADALKIMEAPLLRWLYARRKPNQSFKIAFDQEIQRLYDEWDKLEAKVADGSVLPADAAAHSRAARTAAGELPRTPRPLPYRTLASVMDITAGHDEQTLRILTELDPENPVASLDEVRPRLDRAENWITSQVPADQRTIVRDTPDTELLGSLDAEGRESLRLLLEGLDTHWSLDGLTTLVYGVPKVMAGLDPEAKPTPELKLAQRAFFALLYKLLVSRETGPRLPTLLLAVGADRVRKLLGA</sequence>
<keyword evidence="4 10" id="KW-0436">Ligase</keyword>
<dbReference type="GO" id="GO:0006430">
    <property type="term" value="P:lysyl-tRNA aminoacylation"/>
    <property type="evidence" value="ECO:0007669"/>
    <property type="project" value="UniProtKB-UniRule"/>
</dbReference>
<organism evidence="12 13">
    <name type="scientific">Streptomyces venezuelae (strain ATCC 10712 / CBS 650.69 / DSM 40230 / JCM 4526 / NBRC 13096 / PD 04745)</name>
    <dbReference type="NCBI Taxonomy" id="953739"/>
    <lineage>
        <taxon>Bacteria</taxon>
        <taxon>Bacillati</taxon>
        <taxon>Actinomycetota</taxon>
        <taxon>Actinomycetes</taxon>
        <taxon>Kitasatosporales</taxon>
        <taxon>Streptomycetaceae</taxon>
        <taxon>Streptomyces</taxon>
    </lineage>
</organism>
<feature type="short sequence motif" description="'KMSKS' region" evidence="10">
    <location>
        <begin position="375"/>
        <end position="379"/>
    </location>
</feature>
<dbReference type="HAMAP" id="MF_00177">
    <property type="entry name" value="Lys_tRNA_synth_class1"/>
    <property type="match status" value="1"/>
</dbReference>
<evidence type="ECO:0000256" key="9">
    <source>
        <dbReference type="ARBA" id="ARBA00048573"/>
    </source>
</evidence>
<dbReference type="InterPro" id="IPR002904">
    <property type="entry name" value="Lys-tRNA-ligase"/>
</dbReference>
<dbReference type="PATRIC" id="fig|953739.5.peg.5365"/>
<keyword evidence="6 10" id="KW-0067">ATP-binding</keyword>
<accession>F2R901</accession>
<dbReference type="GO" id="GO:0005737">
    <property type="term" value="C:cytoplasm"/>
    <property type="evidence" value="ECO:0007669"/>
    <property type="project" value="UniProtKB-SubCell"/>
</dbReference>
<comment type="caution">
    <text evidence="10">Lacks conserved residue(s) required for the propagation of feature annotation.</text>
</comment>
<dbReference type="EC" id="6.1.1.6" evidence="10"/>
<dbReference type="Gene3D" id="3.40.50.620">
    <property type="entry name" value="HUPs"/>
    <property type="match status" value="2"/>
</dbReference>
<reference evidence="12 13" key="1">
    <citation type="journal article" date="2011" name="BMC Genomics">
        <title>Genome-wide analysis of the role of GlnR in Streptomyces venezuelae provides new insights into global nitrogen regulation in actinomycetes.</title>
        <authorList>
            <person name="Pullan S.T."/>
            <person name="Bibb M.J."/>
            <person name="Merrick M."/>
        </authorList>
    </citation>
    <scope>NUCLEOTIDE SEQUENCE [LARGE SCALE GENOMIC DNA]</scope>
    <source>
        <strain evidence="13">ATCC 10712 / CBS 650.69 / DSM 40230 / JCM 4526 / NBRC 13096 / PD 04745</strain>
    </source>
</reference>
<evidence type="ECO:0000313" key="12">
    <source>
        <dbReference type="EMBL" id="CCA56461.1"/>
    </source>
</evidence>
<keyword evidence="3 10" id="KW-0963">Cytoplasm</keyword>
<dbReference type="Gene3D" id="6.10.20.10">
    <property type="entry name" value="Lysine tRNA ligase, stem contact fold domain"/>
    <property type="match status" value="1"/>
</dbReference>
<dbReference type="Proteomes" id="UP000006854">
    <property type="component" value="Chromosome"/>
</dbReference>
<keyword evidence="5 10" id="KW-0547">Nucleotide-binding</keyword>
<evidence type="ECO:0000256" key="6">
    <source>
        <dbReference type="ARBA" id="ARBA00022840"/>
    </source>
</evidence>
<dbReference type="InterPro" id="IPR001412">
    <property type="entry name" value="aa-tRNA-synth_I_CS"/>
</dbReference>
<comment type="catalytic activity">
    <reaction evidence="9 10">
        <text>tRNA(Lys) + L-lysine + ATP = L-lysyl-tRNA(Lys) + AMP + diphosphate</text>
        <dbReference type="Rhea" id="RHEA:20792"/>
        <dbReference type="Rhea" id="RHEA-COMP:9696"/>
        <dbReference type="Rhea" id="RHEA-COMP:9697"/>
        <dbReference type="ChEBI" id="CHEBI:30616"/>
        <dbReference type="ChEBI" id="CHEBI:32551"/>
        <dbReference type="ChEBI" id="CHEBI:33019"/>
        <dbReference type="ChEBI" id="CHEBI:78442"/>
        <dbReference type="ChEBI" id="CHEBI:78529"/>
        <dbReference type="ChEBI" id="CHEBI:456215"/>
        <dbReference type="EC" id="6.1.1.6"/>
    </reaction>
</comment>
<dbReference type="InterPro" id="IPR020751">
    <property type="entry name" value="aa-tRNA-synth_I_codon-bd_sub2"/>
</dbReference>
<dbReference type="PROSITE" id="PS00178">
    <property type="entry name" value="AA_TRNA_LIGASE_I"/>
    <property type="match status" value="1"/>
</dbReference>
<proteinExistence type="inferred from homology"/>
<dbReference type="InterPro" id="IPR008925">
    <property type="entry name" value="aa_tRNA-synth_I_cd-bd_sf"/>
</dbReference>
<comment type="subcellular location">
    <subcellularLocation>
        <location evidence="1 10">Cytoplasm</location>
    </subcellularLocation>
</comment>